<dbReference type="EMBL" id="MLHK01000022">
    <property type="protein sequence ID" value="OOF45990.1"/>
    <property type="molecule type" value="Genomic_DNA"/>
</dbReference>
<gene>
    <name evidence="1" type="ORF">BKK51_04510</name>
</gene>
<evidence type="ECO:0000313" key="2">
    <source>
        <dbReference type="Proteomes" id="UP000188728"/>
    </source>
</evidence>
<proteinExistence type="predicted"/>
<evidence type="ECO:0000313" key="1">
    <source>
        <dbReference type="EMBL" id="OOF45990.1"/>
    </source>
</evidence>
<reference evidence="1 2" key="1">
    <citation type="submission" date="2016-10" db="EMBL/GenBank/DDBJ databases">
        <title>Rodentibacter gen. nov. and new species.</title>
        <authorList>
            <person name="Christensen H."/>
        </authorList>
    </citation>
    <scope>NUCLEOTIDE SEQUENCE [LARGE SCALE GENOMIC DNA]</scope>
    <source>
        <strain evidence="1 2">H1983213011</strain>
    </source>
</reference>
<protein>
    <recommendedName>
        <fullName evidence="3">SMI1/KNR4 family protein</fullName>
    </recommendedName>
</protein>
<sequence length="65" mass="7368">MAIFTDFGTLGVIDTEEDSFEIYVGTTIEGKPILHFDNGFSLEPDELLKLYEWIGEWLRGAGKIE</sequence>
<name>A0A1V3IUN3_9PAST</name>
<evidence type="ECO:0008006" key="3">
    <source>
        <dbReference type="Google" id="ProtNLM"/>
    </source>
</evidence>
<accession>A0A1V3IUN3</accession>
<dbReference type="Proteomes" id="UP000188728">
    <property type="component" value="Unassembled WGS sequence"/>
</dbReference>
<dbReference type="AlphaFoldDB" id="A0A1V3IUN3"/>
<comment type="caution">
    <text evidence="1">The sequence shown here is derived from an EMBL/GenBank/DDBJ whole genome shotgun (WGS) entry which is preliminary data.</text>
</comment>
<organism evidence="1 2">
    <name type="scientific">Rodentibacter trehalosifermentans</name>
    <dbReference type="NCBI Taxonomy" id="1908263"/>
    <lineage>
        <taxon>Bacteria</taxon>
        <taxon>Pseudomonadati</taxon>
        <taxon>Pseudomonadota</taxon>
        <taxon>Gammaproteobacteria</taxon>
        <taxon>Pasteurellales</taxon>
        <taxon>Pasteurellaceae</taxon>
        <taxon>Rodentibacter</taxon>
    </lineage>
</organism>
<dbReference type="RefSeq" id="WP_077473852.1">
    <property type="nucleotide sequence ID" value="NZ_MLHK01000022.1"/>
</dbReference>